<dbReference type="VEuPathDB" id="FungiDB:PC110_g17622"/>
<evidence type="ECO:0000256" key="5">
    <source>
        <dbReference type="ARBA" id="ARBA00023054"/>
    </source>
</evidence>
<evidence type="ECO:0000256" key="6">
    <source>
        <dbReference type="SAM" id="MobiDB-lite"/>
    </source>
</evidence>
<keyword evidence="4" id="KW-0067">ATP-binding</keyword>
<organism evidence="7 8">
    <name type="scientific">Phytophthora cactorum</name>
    <dbReference type="NCBI Taxonomy" id="29920"/>
    <lineage>
        <taxon>Eukaryota</taxon>
        <taxon>Sar</taxon>
        <taxon>Stramenopiles</taxon>
        <taxon>Oomycota</taxon>
        <taxon>Peronosporomycetes</taxon>
        <taxon>Peronosporales</taxon>
        <taxon>Peronosporaceae</taxon>
        <taxon>Phytophthora</taxon>
    </lineage>
</organism>
<gene>
    <name evidence="7" type="ORF">JG687_00006286</name>
</gene>
<proteinExistence type="predicted"/>
<dbReference type="AlphaFoldDB" id="A0A8T1UK07"/>
<protein>
    <recommendedName>
        <fullName evidence="9">Kinesin motor domain-containing protein</fullName>
    </recommendedName>
</protein>
<dbReference type="PANTHER" id="PTHR47969">
    <property type="entry name" value="CHROMOSOME-ASSOCIATED KINESIN KIF4A-RELATED"/>
    <property type="match status" value="1"/>
</dbReference>
<keyword evidence="3" id="KW-0547">Nucleotide-binding</keyword>
<keyword evidence="5" id="KW-0175">Coiled coil</keyword>
<dbReference type="InterPro" id="IPR027640">
    <property type="entry name" value="Kinesin-like_fam"/>
</dbReference>
<feature type="compositionally biased region" description="Low complexity" evidence="6">
    <location>
        <begin position="21"/>
        <end position="31"/>
    </location>
</feature>
<evidence type="ECO:0000313" key="8">
    <source>
        <dbReference type="Proteomes" id="UP000688947"/>
    </source>
</evidence>
<comment type="subcellular location">
    <subcellularLocation>
        <location evidence="1">Cytoplasm</location>
    </subcellularLocation>
</comment>
<name>A0A8T1UK07_9STRA</name>
<dbReference type="GO" id="GO:0005875">
    <property type="term" value="C:microtubule associated complex"/>
    <property type="evidence" value="ECO:0007669"/>
    <property type="project" value="TreeGrafter"/>
</dbReference>
<evidence type="ECO:0008006" key="9">
    <source>
        <dbReference type="Google" id="ProtNLM"/>
    </source>
</evidence>
<dbReference type="GO" id="GO:0007052">
    <property type="term" value="P:mitotic spindle organization"/>
    <property type="evidence" value="ECO:0007669"/>
    <property type="project" value="TreeGrafter"/>
</dbReference>
<dbReference type="GO" id="GO:0003777">
    <property type="term" value="F:microtubule motor activity"/>
    <property type="evidence" value="ECO:0007669"/>
    <property type="project" value="InterPro"/>
</dbReference>
<evidence type="ECO:0000313" key="7">
    <source>
        <dbReference type="EMBL" id="KAG6963910.1"/>
    </source>
</evidence>
<evidence type="ECO:0000256" key="2">
    <source>
        <dbReference type="ARBA" id="ARBA00022490"/>
    </source>
</evidence>
<reference evidence="7" key="1">
    <citation type="submission" date="2021-01" db="EMBL/GenBank/DDBJ databases">
        <title>Phytophthora aleatoria, a newly-described species from Pinus radiata is distinct from Phytophthora cactorum isolates based on comparative genomics.</title>
        <authorList>
            <person name="Mcdougal R."/>
            <person name="Panda P."/>
            <person name="Williams N."/>
            <person name="Studholme D.J."/>
        </authorList>
    </citation>
    <scope>NUCLEOTIDE SEQUENCE</scope>
    <source>
        <strain evidence="7">NZFS 3830</strain>
    </source>
</reference>
<dbReference type="PANTHER" id="PTHR47969:SF15">
    <property type="entry name" value="CHROMOSOME-ASSOCIATED KINESIN KIF4A-RELATED"/>
    <property type="match status" value="1"/>
</dbReference>
<dbReference type="EMBL" id="JAENGZ010000254">
    <property type="protein sequence ID" value="KAG6963910.1"/>
    <property type="molecule type" value="Genomic_DNA"/>
</dbReference>
<evidence type="ECO:0000256" key="4">
    <source>
        <dbReference type="ARBA" id="ARBA00022840"/>
    </source>
</evidence>
<dbReference type="GO" id="GO:0005737">
    <property type="term" value="C:cytoplasm"/>
    <property type="evidence" value="ECO:0007669"/>
    <property type="project" value="UniProtKB-SubCell"/>
</dbReference>
<comment type="caution">
    <text evidence="7">The sequence shown here is derived from an EMBL/GenBank/DDBJ whole genome shotgun (WGS) entry which is preliminary data.</text>
</comment>
<dbReference type="GO" id="GO:0005524">
    <property type="term" value="F:ATP binding"/>
    <property type="evidence" value="ECO:0007669"/>
    <property type="project" value="UniProtKB-KW"/>
</dbReference>
<keyword evidence="2" id="KW-0963">Cytoplasm</keyword>
<dbReference type="OrthoDB" id="166620at2759"/>
<feature type="region of interest" description="Disordered" evidence="6">
    <location>
        <begin position="1"/>
        <end position="36"/>
    </location>
</feature>
<evidence type="ECO:0000256" key="1">
    <source>
        <dbReference type="ARBA" id="ARBA00004496"/>
    </source>
</evidence>
<dbReference type="GO" id="GO:0051231">
    <property type="term" value="P:spindle elongation"/>
    <property type="evidence" value="ECO:0007669"/>
    <property type="project" value="TreeGrafter"/>
</dbReference>
<accession>A0A8T1UK07</accession>
<dbReference type="GO" id="GO:0007018">
    <property type="term" value="P:microtubule-based movement"/>
    <property type="evidence" value="ECO:0007669"/>
    <property type="project" value="InterPro"/>
</dbReference>
<dbReference type="Proteomes" id="UP000688947">
    <property type="component" value="Unassembled WGS sequence"/>
</dbReference>
<evidence type="ECO:0000256" key="3">
    <source>
        <dbReference type="ARBA" id="ARBA00022741"/>
    </source>
</evidence>
<sequence length="218" mass="23544">MVSESRPQEGSAVNMPSDGDAVSASSRSNNSSEEKVKVVVRVRPLQAREEPWSKAAEADVRGPDVNSTATITVQENEVIWEKNGQLKILKADAVFANGASQDSVYRSVSDNGYSFSPMQIYNEKIFDILSPEVLPVNGNQSPDAKTGATKGAITQRARWNSSISAKDAKSLQIRQKLDGSVFVDGMTSRNVTNKAELLQAFREVSPVSCISNASSIYG</sequence>